<dbReference type="GeneID" id="66486824"/>
<dbReference type="GO" id="GO:0016020">
    <property type="term" value="C:membrane"/>
    <property type="evidence" value="ECO:0007669"/>
    <property type="project" value="UniProtKB-SubCell"/>
</dbReference>
<dbReference type="AlphaFoldDB" id="A0A2U4FEU8"/>
<comment type="similarity">
    <text evidence="2">Belongs to the NlpA lipoprotein family.</text>
</comment>
<keyword evidence="4" id="KW-0472">Membrane</keyword>
<dbReference type="PROSITE" id="PS51257">
    <property type="entry name" value="PROKAR_LIPOPROTEIN"/>
    <property type="match status" value="1"/>
</dbReference>
<dbReference type="Gene3D" id="3.40.190.10">
    <property type="entry name" value="Periplasmic binding protein-like II"/>
    <property type="match status" value="2"/>
</dbReference>
<sequence length="260" mass="30280">MKKVLFILLLFIVSCNSKKENIVKIGYIGEFDIDIWQYVSNEMKEQNIILELIPFADYAVINNALNSRHIDLNHFQNYDYFVNETNKNDYYLSIIDKTFTASMNMYSENLTNLSQLHLHSKIAVPKDEVNLSRALKILESIGIIKLMKKNDINYHFNTNDIIENYLQLDFEAIDADNIYSVIHSVDGAFINFNLSFDVKDANILYYDDPSKYDSDMYINLIAARLEDENNIVYKAIADSYKKRIKEVVEAEKSKGIIINY</sequence>
<keyword evidence="3" id="KW-0732">Signal</keyword>
<dbReference type="Proteomes" id="UP000011663">
    <property type="component" value="Unassembled WGS sequence"/>
</dbReference>
<evidence type="ECO:0000313" key="7">
    <source>
        <dbReference type="EMBL" id="EKV58104.1"/>
    </source>
</evidence>
<evidence type="ECO:0000256" key="2">
    <source>
        <dbReference type="ARBA" id="ARBA00008973"/>
    </source>
</evidence>
<evidence type="ECO:0000256" key="1">
    <source>
        <dbReference type="ARBA" id="ARBA00004635"/>
    </source>
</evidence>
<name>A0A2U4FEU8_9SPIR</name>
<evidence type="ECO:0000313" key="8">
    <source>
        <dbReference type="Proteomes" id="UP000011663"/>
    </source>
</evidence>
<accession>A0A2U4FEU8</accession>
<gene>
    <name evidence="7" type="ORF">A966_01788</name>
</gene>
<evidence type="ECO:0000256" key="6">
    <source>
        <dbReference type="ARBA" id="ARBA00023288"/>
    </source>
</evidence>
<dbReference type="RefSeq" id="WP_008721730.1">
    <property type="nucleotide sequence ID" value="NZ_JH994110.1"/>
</dbReference>
<dbReference type="SUPFAM" id="SSF53850">
    <property type="entry name" value="Periplasmic binding protein-like II"/>
    <property type="match status" value="1"/>
</dbReference>
<dbReference type="PANTHER" id="PTHR30429">
    <property type="entry name" value="D-METHIONINE-BINDING LIPOPROTEIN METQ"/>
    <property type="match status" value="1"/>
</dbReference>
<evidence type="ECO:0000256" key="4">
    <source>
        <dbReference type="ARBA" id="ARBA00023136"/>
    </source>
</evidence>
<dbReference type="Pfam" id="PF03180">
    <property type="entry name" value="Lipoprotein_9"/>
    <property type="match status" value="1"/>
</dbReference>
<dbReference type="OrthoDB" id="306564at2"/>
<keyword evidence="5" id="KW-0564">Palmitate</keyword>
<protein>
    <submittedName>
        <fullName evidence="7">BlpE, outer membrane lipoprotein</fullName>
    </submittedName>
</protein>
<dbReference type="STRING" id="1289135.A966_01788"/>
<proteinExistence type="inferred from homology"/>
<evidence type="ECO:0000256" key="3">
    <source>
        <dbReference type="ARBA" id="ARBA00022729"/>
    </source>
</evidence>
<evidence type="ECO:0000256" key="5">
    <source>
        <dbReference type="ARBA" id="ARBA00023139"/>
    </source>
</evidence>
<dbReference type="InterPro" id="IPR004872">
    <property type="entry name" value="Lipoprotein_NlpA"/>
</dbReference>
<reference evidence="7 8" key="1">
    <citation type="submission" date="2012-07" db="EMBL/GenBank/DDBJ databases">
        <title>Genome sequence of Brachyspira sp. 30446, isolated from a pig with mucohaemorrhagic colitis.</title>
        <authorList>
            <person name="Rubin J.E."/>
            <person name="Fernando C."/>
            <person name="Harding J.C.S."/>
            <person name="Hill J.E."/>
        </authorList>
    </citation>
    <scope>NUCLEOTIDE SEQUENCE [LARGE SCALE GENOMIC DNA]</scope>
    <source>
        <strain evidence="7 8">30446</strain>
    </source>
</reference>
<organism evidence="7 8">
    <name type="scientific">Brachyspira hampsonii 30446</name>
    <dbReference type="NCBI Taxonomy" id="1289135"/>
    <lineage>
        <taxon>Bacteria</taxon>
        <taxon>Pseudomonadati</taxon>
        <taxon>Spirochaetota</taxon>
        <taxon>Spirochaetia</taxon>
        <taxon>Brachyspirales</taxon>
        <taxon>Brachyspiraceae</taxon>
        <taxon>Brachyspira</taxon>
    </lineage>
</organism>
<keyword evidence="6 7" id="KW-0449">Lipoprotein</keyword>
<dbReference type="PANTHER" id="PTHR30429:SF3">
    <property type="entry name" value="LIPOPROTEIN"/>
    <property type="match status" value="1"/>
</dbReference>
<comment type="subcellular location">
    <subcellularLocation>
        <location evidence="1">Membrane</location>
        <topology evidence="1">Lipid-anchor</topology>
    </subcellularLocation>
</comment>
<dbReference type="EMBL" id="ALNZ01000008">
    <property type="protein sequence ID" value="EKV58104.1"/>
    <property type="molecule type" value="Genomic_DNA"/>
</dbReference>
<comment type="caution">
    <text evidence="7">The sequence shown here is derived from an EMBL/GenBank/DDBJ whole genome shotgun (WGS) entry which is preliminary data.</text>
</comment>